<dbReference type="EMBL" id="JBHSWI010000001">
    <property type="protein sequence ID" value="MFC6645590.1"/>
    <property type="molecule type" value="Genomic_DNA"/>
</dbReference>
<keyword evidence="1" id="KW-1133">Transmembrane helix</keyword>
<organism evidence="2 3">
    <name type="scientific">Granulicella cerasi</name>
    <dbReference type="NCBI Taxonomy" id="741063"/>
    <lineage>
        <taxon>Bacteria</taxon>
        <taxon>Pseudomonadati</taxon>
        <taxon>Acidobacteriota</taxon>
        <taxon>Terriglobia</taxon>
        <taxon>Terriglobales</taxon>
        <taxon>Acidobacteriaceae</taxon>
        <taxon>Granulicella</taxon>
    </lineage>
</organism>
<proteinExistence type="predicted"/>
<feature type="transmembrane region" description="Helical" evidence="1">
    <location>
        <begin position="39"/>
        <end position="61"/>
    </location>
</feature>
<dbReference type="RefSeq" id="WP_263371951.1">
    <property type="nucleotide sequence ID" value="NZ_JAGSYD010000003.1"/>
</dbReference>
<keyword evidence="1" id="KW-0472">Membrane</keyword>
<keyword evidence="1" id="KW-0812">Transmembrane</keyword>
<sequence length="179" mass="19514">MPSSTPTTPIEDSVPKIDEKIAVGENLEFQRTWWKFERVVWTLFLLILIADVLGVFGRGWLSKGRVSDAAQTLTVDYEHVARASTPSIMTLHFGPNAIHNGHVQLYVSDSIVKPLGAQRISPQPAVSSVGRDGITYTFDATELPASVQIALEPSFPGRHPFKLQVVGGTPVQSSIIVVP</sequence>
<evidence type="ECO:0000256" key="1">
    <source>
        <dbReference type="SAM" id="Phobius"/>
    </source>
</evidence>
<keyword evidence="3" id="KW-1185">Reference proteome</keyword>
<name>A0ABW1ZAY1_9BACT</name>
<evidence type="ECO:0000313" key="2">
    <source>
        <dbReference type="EMBL" id="MFC6645590.1"/>
    </source>
</evidence>
<accession>A0ABW1ZAY1</accession>
<evidence type="ECO:0000313" key="3">
    <source>
        <dbReference type="Proteomes" id="UP001596391"/>
    </source>
</evidence>
<gene>
    <name evidence="2" type="ORF">ACFQBQ_08345</name>
</gene>
<protein>
    <submittedName>
        <fullName evidence="2">Uncharacterized protein</fullName>
    </submittedName>
</protein>
<comment type="caution">
    <text evidence="2">The sequence shown here is derived from an EMBL/GenBank/DDBJ whole genome shotgun (WGS) entry which is preliminary data.</text>
</comment>
<dbReference type="Proteomes" id="UP001596391">
    <property type="component" value="Unassembled WGS sequence"/>
</dbReference>
<reference evidence="3" key="1">
    <citation type="journal article" date="2019" name="Int. J. Syst. Evol. Microbiol.">
        <title>The Global Catalogue of Microorganisms (GCM) 10K type strain sequencing project: providing services to taxonomists for standard genome sequencing and annotation.</title>
        <authorList>
            <consortium name="The Broad Institute Genomics Platform"/>
            <consortium name="The Broad Institute Genome Sequencing Center for Infectious Disease"/>
            <person name="Wu L."/>
            <person name="Ma J."/>
        </authorList>
    </citation>
    <scope>NUCLEOTIDE SEQUENCE [LARGE SCALE GENOMIC DNA]</scope>
    <source>
        <strain evidence="3">CGMCC 1.16026</strain>
    </source>
</reference>